<organism evidence="1 2">
    <name type="scientific">Vitis vinifera</name>
    <name type="common">Grape</name>
    <dbReference type="NCBI Taxonomy" id="29760"/>
    <lineage>
        <taxon>Eukaryota</taxon>
        <taxon>Viridiplantae</taxon>
        <taxon>Streptophyta</taxon>
        <taxon>Embryophyta</taxon>
        <taxon>Tracheophyta</taxon>
        <taxon>Spermatophyta</taxon>
        <taxon>Magnoliopsida</taxon>
        <taxon>eudicotyledons</taxon>
        <taxon>Gunneridae</taxon>
        <taxon>Pentapetalae</taxon>
        <taxon>rosids</taxon>
        <taxon>Vitales</taxon>
        <taxon>Vitaceae</taxon>
        <taxon>Viteae</taxon>
        <taxon>Vitis</taxon>
    </lineage>
</organism>
<evidence type="ECO:0000313" key="2">
    <source>
        <dbReference type="Proteomes" id="UP000288805"/>
    </source>
</evidence>
<gene>
    <name evidence="1" type="ORF">CK203_087644</name>
</gene>
<evidence type="ECO:0000313" key="1">
    <source>
        <dbReference type="EMBL" id="RVW19084.1"/>
    </source>
</evidence>
<dbReference type="Proteomes" id="UP000288805">
    <property type="component" value="Unassembled WGS sequence"/>
</dbReference>
<sequence length="120" mass="13528">MLAEAILVHGEIGYKFVDYSRLRTKVKMDVMVYSRPNRCRGPTYSVRARGSFYFPPVVPRISEGHGPHIIQGTSTDSVLLRKELLPGMLLIDMVVALQPLSITTFSTEEMSYFGCVIPYI</sequence>
<accession>A0A438C757</accession>
<name>A0A438C757_VITVI</name>
<proteinExistence type="predicted"/>
<dbReference type="AlphaFoldDB" id="A0A438C757"/>
<protein>
    <submittedName>
        <fullName evidence="1">Uncharacterized protein</fullName>
    </submittedName>
</protein>
<reference evidence="1 2" key="1">
    <citation type="journal article" date="2018" name="PLoS Genet.">
        <title>Population sequencing reveals clonal diversity and ancestral inbreeding in the grapevine cultivar Chardonnay.</title>
        <authorList>
            <person name="Roach M.J."/>
            <person name="Johnson D.L."/>
            <person name="Bohlmann J."/>
            <person name="van Vuuren H.J."/>
            <person name="Jones S.J."/>
            <person name="Pretorius I.S."/>
            <person name="Schmidt S.A."/>
            <person name="Borneman A.R."/>
        </authorList>
    </citation>
    <scope>NUCLEOTIDE SEQUENCE [LARGE SCALE GENOMIC DNA]</scope>
    <source>
        <strain evidence="2">cv. Chardonnay</strain>
        <tissue evidence="1">Leaf</tissue>
    </source>
</reference>
<dbReference type="EMBL" id="QGNW01002503">
    <property type="protein sequence ID" value="RVW19084.1"/>
    <property type="molecule type" value="Genomic_DNA"/>
</dbReference>
<comment type="caution">
    <text evidence="1">The sequence shown here is derived from an EMBL/GenBank/DDBJ whole genome shotgun (WGS) entry which is preliminary data.</text>
</comment>